<feature type="compositionally biased region" description="Polar residues" evidence="1">
    <location>
        <begin position="164"/>
        <end position="173"/>
    </location>
</feature>
<protein>
    <submittedName>
        <fullName evidence="2">Uncharacterized protein</fullName>
    </submittedName>
</protein>
<sequence length="506" mass="58220">MEPLIGEIRLSSYGTATTSDSCRGFLTVRQLSKLFKLFKHGHLRINTIISTIRRLRKDAGKRLRNLRTSLSQHFRIDRNLSDPLIGQPESGEKAETQDKQDENVGLPHEDNKDENEPQQVETEPQQVESEAQKDDKAGIKPQEGEKIETKLIREDDKITPPQEAATTPQQVESKAQKDDEFEQIDLVADEFIDELETLWPYLLKNFEGQPKISINKLQELGLKFQFFDLNEKISSKEDGYSQFFFPLDCETLNACEPDLSEYSTKKAIEFWYNPREKSSWLWPFPRSAHSIAMNLASLFNVGLRTLHWKNETETKSIQLMDMSTWYPMYDHLSYKKLLVTCLLTGRSDRIFSSAGFNAQGPGGWEPSCAISKLDDWSQTNQIWLARNKPHIMINLSHAFDSDDDSIFVVELLVIVALTITRLHKATFPNENVVPVMVFSFTPNNCCRILQAYMDCAQGLVIRKTKFYELDLVNDPYMKAFLRYGACDPRGSTKDLRTPEKWLNLPE</sequence>
<evidence type="ECO:0000313" key="2">
    <source>
        <dbReference type="EMBL" id="EEA22565.1"/>
    </source>
</evidence>
<dbReference type="VEuPathDB" id="FungiDB:PMAA_091920"/>
<name>B6QK33_TALMQ</name>
<feature type="compositionally biased region" description="Low complexity" evidence="1">
    <location>
        <begin position="117"/>
        <end position="129"/>
    </location>
</feature>
<evidence type="ECO:0000313" key="3">
    <source>
        <dbReference type="Proteomes" id="UP000001294"/>
    </source>
</evidence>
<feature type="compositionally biased region" description="Basic and acidic residues" evidence="1">
    <location>
        <begin position="90"/>
        <end position="115"/>
    </location>
</feature>
<dbReference type="Proteomes" id="UP000001294">
    <property type="component" value="Unassembled WGS sequence"/>
</dbReference>
<accession>B6QK33</accession>
<evidence type="ECO:0000256" key="1">
    <source>
        <dbReference type="SAM" id="MobiDB-lite"/>
    </source>
</evidence>
<feature type="region of interest" description="Disordered" evidence="1">
    <location>
        <begin position="79"/>
        <end position="179"/>
    </location>
</feature>
<reference evidence="3" key="1">
    <citation type="journal article" date="2015" name="Genome Announc.">
        <title>Genome sequence of the AIDS-associated pathogen Penicillium marneffei (ATCC18224) and its near taxonomic relative Talaromyces stipitatus (ATCC10500).</title>
        <authorList>
            <person name="Nierman W.C."/>
            <person name="Fedorova-Abrams N.D."/>
            <person name="Andrianopoulos A."/>
        </authorList>
    </citation>
    <scope>NUCLEOTIDE SEQUENCE [LARGE SCALE GENOMIC DNA]</scope>
    <source>
        <strain evidence="3">ATCC 18224 / CBS 334.59 / QM 7333</strain>
    </source>
</reference>
<organism evidence="2 3">
    <name type="scientific">Talaromyces marneffei (strain ATCC 18224 / CBS 334.59 / QM 7333)</name>
    <name type="common">Penicillium marneffei</name>
    <dbReference type="NCBI Taxonomy" id="441960"/>
    <lineage>
        <taxon>Eukaryota</taxon>
        <taxon>Fungi</taxon>
        <taxon>Dikarya</taxon>
        <taxon>Ascomycota</taxon>
        <taxon>Pezizomycotina</taxon>
        <taxon>Eurotiomycetes</taxon>
        <taxon>Eurotiomycetidae</taxon>
        <taxon>Eurotiales</taxon>
        <taxon>Trichocomaceae</taxon>
        <taxon>Talaromyces</taxon>
        <taxon>Talaromyces sect. Talaromyces</taxon>
    </lineage>
</organism>
<dbReference type="HOGENOM" id="CLU_041580_0_0_1"/>
<dbReference type="EMBL" id="DS995902">
    <property type="protein sequence ID" value="EEA22565.1"/>
    <property type="molecule type" value="Genomic_DNA"/>
</dbReference>
<feature type="compositionally biased region" description="Basic and acidic residues" evidence="1">
    <location>
        <begin position="130"/>
        <end position="158"/>
    </location>
</feature>
<dbReference type="AlphaFoldDB" id="B6QK33"/>
<keyword evidence="3" id="KW-1185">Reference proteome</keyword>
<gene>
    <name evidence="2" type="ORF">PMAA_091920</name>
</gene>
<proteinExistence type="predicted"/>